<dbReference type="GO" id="GO:0008641">
    <property type="term" value="F:ubiquitin-like modifier activating enzyme activity"/>
    <property type="evidence" value="ECO:0007669"/>
    <property type="project" value="InterPro"/>
</dbReference>
<dbReference type="Gene3D" id="3.40.50.720">
    <property type="entry name" value="NAD(P)-binding Rossmann-like Domain"/>
    <property type="match status" value="1"/>
</dbReference>
<keyword evidence="1" id="KW-0472">Membrane</keyword>
<evidence type="ECO:0000256" key="1">
    <source>
        <dbReference type="SAM" id="Phobius"/>
    </source>
</evidence>
<accession>A0A354M1B6</accession>
<comment type="caution">
    <text evidence="3">The sequence shown here is derived from an EMBL/GenBank/DDBJ whole genome shotgun (WGS) entry which is preliminary data.</text>
</comment>
<keyword evidence="1" id="KW-0812">Transmembrane</keyword>
<dbReference type="PANTHER" id="PTHR43267:SF1">
    <property type="entry name" value="TRNA THREONYLCARBAMOYLADENOSINE DEHYDRATASE"/>
    <property type="match status" value="1"/>
</dbReference>
<dbReference type="GO" id="GO:0061503">
    <property type="term" value="F:tRNA threonylcarbamoyladenosine dehydratase"/>
    <property type="evidence" value="ECO:0007669"/>
    <property type="project" value="TreeGrafter"/>
</dbReference>
<reference evidence="3 4" key="1">
    <citation type="journal article" date="2018" name="Nat. Biotechnol.">
        <title>A standardized bacterial taxonomy based on genome phylogeny substantially revises the tree of life.</title>
        <authorList>
            <person name="Parks D.H."/>
            <person name="Chuvochina M."/>
            <person name="Waite D.W."/>
            <person name="Rinke C."/>
            <person name="Skarshewski A."/>
            <person name="Chaumeil P.A."/>
            <person name="Hugenholtz P."/>
        </authorList>
    </citation>
    <scope>NUCLEOTIDE SEQUENCE [LARGE SCALE GENOMIC DNA]</scope>
    <source>
        <strain evidence="3">UBA11482</strain>
    </source>
</reference>
<evidence type="ECO:0000259" key="2">
    <source>
        <dbReference type="Pfam" id="PF00899"/>
    </source>
</evidence>
<dbReference type="InterPro" id="IPR045886">
    <property type="entry name" value="ThiF/MoeB/HesA"/>
</dbReference>
<proteinExistence type="predicted"/>
<dbReference type="EMBL" id="DNWC01000062">
    <property type="protein sequence ID" value="HBJ08305.1"/>
    <property type="molecule type" value="Genomic_DNA"/>
</dbReference>
<sequence length="239" mass="26412">MEEWLSRTEQLLGKDTLSALQNSHVLIVGVGGVGAYAAEMICRAGVQEITIIDGDNVNPTNINRQLIAMHSTVGKPKTQILAQRLLDINPRLNIHIKQLYMDEVQTEILLDEAKYDYVIDAIDTISPKIALLTGCLKRKIKVISSMGAGGRIDPTRIAYADISETYHCALAKAVRKRLKDAGISKGIKVVFSSEQPDRNAIIRTDEERNKKSTVGTISYLPAIFGCYLAAYVIRKLSQK</sequence>
<organism evidence="3 4">
    <name type="scientific">Coprobacter fastidiosus</name>
    <dbReference type="NCBI Taxonomy" id="1099853"/>
    <lineage>
        <taxon>Bacteria</taxon>
        <taxon>Pseudomonadati</taxon>
        <taxon>Bacteroidota</taxon>
        <taxon>Bacteroidia</taxon>
        <taxon>Bacteroidales</taxon>
        <taxon>Barnesiellaceae</taxon>
        <taxon>Coprobacter</taxon>
    </lineage>
</organism>
<feature type="transmembrane region" description="Helical" evidence="1">
    <location>
        <begin position="216"/>
        <end position="233"/>
    </location>
</feature>
<feature type="domain" description="THIF-type NAD/FAD binding fold" evidence="2">
    <location>
        <begin position="10"/>
        <end position="239"/>
    </location>
</feature>
<dbReference type="PANTHER" id="PTHR43267">
    <property type="entry name" value="TRNA THREONYLCARBAMOYLADENOSINE DEHYDRATASE"/>
    <property type="match status" value="1"/>
</dbReference>
<dbReference type="GO" id="GO:0061504">
    <property type="term" value="P:cyclic threonylcarbamoyladenosine biosynthetic process"/>
    <property type="evidence" value="ECO:0007669"/>
    <property type="project" value="TreeGrafter"/>
</dbReference>
<dbReference type="InterPro" id="IPR035985">
    <property type="entry name" value="Ubiquitin-activating_enz"/>
</dbReference>
<dbReference type="CDD" id="cd00755">
    <property type="entry name" value="YgdL_like"/>
    <property type="match status" value="1"/>
</dbReference>
<dbReference type="RefSeq" id="WP_009318480.1">
    <property type="nucleotide sequence ID" value="NZ_AP028032.1"/>
</dbReference>
<dbReference type="InterPro" id="IPR000594">
    <property type="entry name" value="ThiF_NAD_FAD-bd"/>
</dbReference>
<dbReference type="GeneID" id="92929098"/>
<name>A0A354M1B6_9BACT</name>
<gene>
    <name evidence="3" type="ORF">DDY73_04815</name>
</gene>
<evidence type="ECO:0000313" key="4">
    <source>
        <dbReference type="Proteomes" id="UP000262954"/>
    </source>
</evidence>
<dbReference type="Proteomes" id="UP000262954">
    <property type="component" value="Unassembled WGS sequence"/>
</dbReference>
<dbReference type="SUPFAM" id="SSF69572">
    <property type="entry name" value="Activating enzymes of the ubiquitin-like proteins"/>
    <property type="match status" value="1"/>
</dbReference>
<evidence type="ECO:0000313" key="3">
    <source>
        <dbReference type="EMBL" id="HBJ08305.1"/>
    </source>
</evidence>
<dbReference type="Pfam" id="PF00899">
    <property type="entry name" value="ThiF"/>
    <property type="match status" value="1"/>
</dbReference>
<dbReference type="AlphaFoldDB" id="A0A354M1B6"/>
<protein>
    <submittedName>
        <fullName evidence="3">tRNA threonylcarbamoyladenosine dehydratase</fullName>
    </submittedName>
</protein>
<keyword evidence="1" id="KW-1133">Transmembrane helix</keyword>